<evidence type="ECO:0000256" key="5">
    <source>
        <dbReference type="SAM" id="Phobius"/>
    </source>
</evidence>
<keyword evidence="2 4" id="KW-0238">DNA-binding</keyword>
<evidence type="ECO:0000313" key="7">
    <source>
        <dbReference type="EMBL" id="MFD1191610.1"/>
    </source>
</evidence>
<keyword evidence="5" id="KW-0812">Transmembrane</keyword>
<evidence type="ECO:0000256" key="3">
    <source>
        <dbReference type="ARBA" id="ARBA00023163"/>
    </source>
</evidence>
<dbReference type="SUPFAM" id="SSF46689">
    <property type="entry name" value="Homeodomain-like"/>
    <property type="match status" value="1"/>
</dbReference>
<gene>
    <name evidence="7" type="ORF">ACFQ27_13555</name>
</gene>
<comment type="caution">
    <text evidence="7">The sequence shown here is derived from an EMBL/GenBank/DDBJ whole genome shotgun (WGS) entry which is preliminary data.</text>
</comment>
<sequence length="192" mass="20199">MRRSAEAARENILAAAEALLTEKGPQALKLADVAKAAGVVHATVLHHFGSIADVQAALAERMIRRLVEQILDTPPPETGPAWRSLSGVDALFDAFEAPGAARLAAWLQLTDEMDRLTVVGEAVQSVVRGRMVREGLDEATARDLVLLSVILALGAGLFGPSLAALTGAAPGRPRELVMELLRSRIMALGGGL</sequence>
<organism evidence="7 8">
    <name type="scientific">Phenylobacterium conjunctum</name>
    <dbReference type="NCBI Taxonomy" id="1298959"/>
    <lineage>
        <taxon>Bacteria</taxon>
        <taxon>Pseudomonadati</taxon>
        <taxon>Pseudomonadota</taxon>
        <taxon>Alphaproteobacteria</taxon>
        <taxon>Caulobacterales</taxon>
        <taxon>Caulobacteraceae</taxon>
        <taxon>Phenylobacterium</taxon>
    </lineage>
</organism>
<proteinExistence type="predicted"/>
<dbReference type="Pfam" id="PF00440">
    <property type="entry name" value="TetR_N"/>
    <property type="match status" value="1"/>
</dbReference>
<dbReference type="Proteomes" id="UP001597216">
    <property type="component" value="Unassembled WGS sequence"/>
</dbReference>
<evidence type="ECO:0000256" key="4">
    <source>
        <dbReference type="PROSITE-ProRule" id="PRU00335"/>
    </source>
</evidence>
<dbReference type="PANTHER" id="PTHR30055">
    <property type="entry name" value="HTH-TYPE TRANSCRIPTIONAL REGULATOR RUTR"/>
    <property type="match status" value="1"/>
</dbReference>
<dbReference type="Gene3D" id="1.10.357.10">
    <property type="entry name" value="Tetracycline Repressor, domain 2"/>
    <property type="match status" value="1"/>
</dbReference>
<feature type="domain" description="HTH tetR-type" evidence="6">
    <location>
        <begin position="6"/>
        <end position="66"/>
    </location>
</feature>
<protein>
    <submittedName>
        <fullName evidence="7">TetR/AcrR family transcriptional regulator</fullName>
    </submittedName>
</protein>
<name>A0ABW3T3L2_9CAUL</name>
<evidence type="ECO:0000256" key="2">
    <source>
        <dbReference type="ARBA" id="ARBA00023125"/>
    </source>
</evidence>
<accession>A0ABW3T3L2</accession>
<dbReference type="InterPro" id="IPR050109">
    <property type="entry name" value="HTH-type_TetR-like_transc_reg"/>
</dbReference>
<feature type="transmembrane region" description="Helical" evidence="5">
    <location>
        <begin position="144"/>
        <end position="169"/>
    </location>
</feature>
<keyword evidence="3" id="KW-0804">Transcription</keyword>
<reference evidence="8" key="1">
    <citation type="journal article" date="2019" name="Int. J. Syst. Evol. Microbiol.">
        <title>The Global Catalogue of Microorganisms (GCM) 10K type strain sequencing project: providing services to taxonomists for standard genome sequencing and annotation.</title>
        <authorList>
            <consortium name="The Broad Institute Genomics Platform"/>
            <consortium name="The Broad Institute Genome Sequencing Center for Infectious Disease"/>
            <person name="Wu L."/>
            <person name="Ma J."/>
        </authorList>
    </citation>
    <scope>NUCLEOTIDE SEQUENCE [LARGE SCALE GENOMIC DNA]</scope>
    <source>
        <strain evidence="8">CCUG 55074</strain>
    </source>
</reference>
<dbReference type="PRINTS" id="PR00455">
    <property type="entry name" value="HTHTETR"/>
</dbReference>
<evidence type="ECO:0000313" key="8">
    <source>
        <dbReference type="Proteomes" id="UP001597216"/>
    </source>
</evidence>
<keyword evidence="1" id="KW-0805">Transcription regulation</keyword>
<evidence type="ECO:0000259" key="6">
    <source>
        <dbReference type="PROSITE" id="PS50977"/>
    </source>
</evidence>
<evidence type="ECO:0000256" key="1">
    <source>
        <dbReference type="ARBA" id="ARBA00023015"/>
    </source>
</evidence>
<dbReference type="PROSITE" id="PS50977">
    <property type="entry name" value="HTH_TETR_2"/>
    <property type="match status" value="1"/>
</dbReference>
<dbReference type="InterPro" id="IPR009057">
    <property type="entry name" value="Homeodomain-like_sf"/>
</dbReference>
<dbReference type="EMBL" id="JBHTLQ010000031">
    <property type="protein sequence ID" value="MFD1191610.1"/>
    <property type="molecule type" value="Genomic_DNA"/>
</dbReference>
<dbReference type="PANTHER" id="PTHR30055:SF234">
    <property type="entry name" value="HTH-TYPE TRANSCRIPTIONAL REGULATOR BETI"/>
    <property type="match status" value="1"/>
</dbReference>
<keyword evidence="5" id="KW-1133">Transmembrane helix</keyword>
<feature type="DNA-binding region" description="H-T-H motif" evidence="4">
    <location>
        <begin position="29"/>
        <end position="48"/>
    </location>
</feature>
<keyword evidence="5" id="KW-0472">Membrane</keyword>
<keyword evidence="8" id="KW-1185">Reference proteome</keyword>
<dbReference type="InterPro" id="IPR001647">
    <property type="entry name" value="HTH_TetR"/>
</dbReference>